<reference evidence="1 2" key="1">
    <citation type="submission" date="2019-03" db="EMBL/GenBank/DDBJ databases">
        <title>Paraburkholderia sp. 7MH5, isolated from subtropical forest soil.</title>
        <authorList>
            <person name="Gao Z.-H."/>
            <person name="Qiu L.-H."/>
        </authorList>
    </citation>
    <scope>NUCLEOTIDE SEQUENCE [LARGE SCALE GENOMIC DNA]</scope>
    <source>
        <strain evidence="1 2">7MH5</strain>
    </source>
</reference>
<proteinExistence type="predicted"/>
<organism evidence="1 2">
    <name type="scientific">Paraburkholderia pallida</name>
    <dbReference type="NCBI Taxonomy" id="2547399"/>
    <lineage>
        <taxon>Bacteria</taxon>
        <taxon>Pseudomonadati</taxon>
        <taxon>Pseudomonadota</taxon>
        <taxon>Betaproteobacteria</taxon>
        <taxon>Burkholderiales</taxon>
        <taxon>Burkholderiaceae</taxon>
        <taxon>Paraburkholderia</taxon>
    </lineage>
</organism>
<dbReference type="EMBL" id="CP038148">
    <property type="protein sequence ID" value="QBQ97904.1"/>
    <property type="molecule type" value="Genomic_DNA"/>
</dbReference>
<name>A0A4P7CUP7_9BURK</name>
<dbReference type="RefSeq" id="WP_134749234.1">
    <property type="nucleotide sequence ID" value="NZ_CP038148.1"/>
</dbReference>
<dbReference type="AlphaFoldDB" id="A0A4P7CUP7"/>
<gene>
    <name evidence="1" type="ORF">E1956_12435</name>
</gene>
<keyword evidence="2" id="KW-1185">Reference proteome</keyword>
<dbReference type="Proteomes" id="UP000295727">
    <property type="component" value="Chromosome 1"/>
</dbReference>
<protein>
    <submittedName>
        <fullName evidence="1">Uncharacterized protein</fullName>
    </submittedName>
</protein>
<sequence length="92" mass="10787">MTGEIVVQRLVPLETWLHENARTRSIWRFGSPRLTCPADMGKWLRRHEARLTERGAVMRLGTAWRIIEPTFRPMLFEILGEERDRASRQGGK</sequence>
<evidence type="ECO:0000313" key="2">
    <source>
        <dbReference type="Proteomes" id="UP000295727"/>
    </source>
</evidence>
<dbReference type="KEGG" id="ppai:E1956_12435"/>
<accession>A0A4P7CUP7</accession>
<evidence type="ECO:0000313" key="1">
    <source>
        <dbReference type="EMBL" id="QBQ97904.1"/>
    </source>
</evidence>